<dbReference type="SUPFAM" id="SSF51905">
    <property type="entry name" value="FAD/NAD(P)-binding domain"/>
    <property type="match status" value="1"/>
</dbReference>
<evidence type="ECO:0000313" key="8">
    <source>
        <dbReference type="Proteomes" id="UP000215002"/>
    </source>
</evidence>
<dbReference type="RefSeq" id="WP_094572654.1">
    <property type="nucleotide sequence ID" value="NZ_CP022743.1"/>
</dbReference>
<sequence length="444" mass="48828">MIKKLTLLLLICHSTIIYAQTIKTDVLVVGSGASGIAAAIQCGRSKVKTVLADGGFKIGGGTAEGQMLAVDAGNNIASGIWGEFRKHVREFYHETAGYDTVQNHTLRSDPATATAILKKISDTVKNLAVYHDAVFGSIKKDGDRWEVMLTQNGRKLIVKARVVIDATEAGIVAAGADAKFYDGFDSQADNGNLKLYRTSIATGEYIPDQSTGDPGAVKSNYPPYPAFCIPVHAVLVQQAENILVTEKALPGDKNIQYLPLQLQLGQGVATVAAYCAFFKTTTKHLNVRIIQGELLDFKGYLLPFTDISQQDRAWRAIQQVCSTGMLRGGVQKAKFVFMPDSAVNTAEIQPVLTEIYTRAFLWFNKEKTGEKFTVGNAISFISDYTLTEPQLLTRSMQKAWKTQYKFKADFDINRPITRYEFAVLANRFLNPFARTVDLSGRLVN</sequence>
<evidence type="ECO:0000313" key="7">
    <source>
        <dbReference type="EMBL" id="ASU36663.1"/>
    </source>
</evidence>
<dbReference type="InterPro" id="IPR036188">
    <property type="entry name" value="FAD/NAD-bd_sf"/>
</dbReference>
<dbReference type="PANTHER" id="PTHR43498">
    <property type="entry name" value="FERREDOXIN:COB-COM HETERODISULFIDE REDUCTASE SUBUNIT A"/>
    <property type="match status" value="1"/>
</dbReference>
<proteinExistence type="predicted"/>
<dbReference type="GO" id="GO:0016491">
    <property type="term" value="F:oxidoreductase activity"/>
    <property type="evidence" value="ECO:0007669"/>
    <property type="project" value="UniProtKB-KW"/>
</dbReference>
<keyword evidence="8" id="KW-1185">Reference proteome</keyword>
<feature type="chain" id="PRO_5013324877" description="FAD dependent oxidoreductase" evidence="6">
    <location>
        <begin position="20"/>
        <end position="444"/>
    </location>
</feature>
<dbReference type="Proteomes" id="UP000215002">
    <property type="component" value="Chromosome"/>
</dbReference>
<keyword evidence="6" id="KW-0732">Signal</keyword>
<keyword evidence="3" id="KW-0560">Oxidoreductase</keyword>
<evidence type="ECO:0000256" key="2">
    <source>
        <dbReference type="ARBA" id="ARBA00022723"/>
    </source>
</evidence>
<evidence type="ECO:0000256" key="5">
    <source>
        <dbReference type="ARBA" id="ARBA00023014"/>
    </source>
</evidence>
<keyword evidence="2" id="KW-0479">Metal-binding</keyword>
<keyword evidence="4" id="KW-0408">Iron</keyword>
<dbReference type="AlphaFoldDB" id="A0A223P3H5"/>
<keyword evidence="5" id="KW-0411">Iron-sulfur</keyword>
<dbReference type="GO" id="GO:0051539">
    <property type="term" value="F:4 iron, 4 sulfur cluster binding"/>
    <property type="evidence" value="ECO:0007669"/>
    <property type="project" value="UniProtKB-KW"/>
</dbReference>
<organism evidence="7 8">
    <name type="scientific">Mucilaginibacter xinganensis</name>
    <dbReference type="NCBI Taxonomy" id="1234841"/>
    <lineage>
        <taxon>Bacteria</taxon>
        <taxon>Pseudomonadati</taxon>
        <taxon>Bacteroidota</taxon>
        <taxon>Sphingobacteriia</taxon>
        <taxon>Sphingobacteriales</taxon>
        <taxon>Sphingobacteriaceae</taxon>
        <taxon>Mucilaginibacter</taxon>
    </lineage>
</organism>
<dbReference type="GO" id="GO:0046872">
    <property type="term" value="F:metal ion binding"/>
    <property type="evidence" value="ECO:0007669"/>
    <property type="project" value="UniProtKB-KW"/>
</dbReference>
<dbReference type="PANTHER" id="PTHR43498:SF1">
    <property type="entry name" value="COB--COM HETERODISULFIDE REDUCTASE IRON-SULFUR SUBUNIT A"/>
    <property type="match status" value="1"/>
</dbReference>
<dbReference type="Gene3D" id="3.50.50.60">
    <property type="entry name" value="FAD/NAD(P)-binding domain"/>
    <property type="match status" value="1"/>
</dbReference>
<reference evidence="7 8" key="1">
    <citation type="submission" date="2017-08" db="EMBL/GenBank/DDBJ databases">
        <title>Complete genome sequence of Mucilaginibacter sp. strain BJC16-A31.</title>
        <authorList>
            <consortium name="Henan University of Science and Technology"/>
            <person name="You X."/>
        </authorList>
    </citation>
    <scope>NUCLEOTIDE SEQUENCE [LARGE SCALE GENOMIC DNA]</scope>
    <source>
        <strain evidence="7 8">BJC16-A31</strain>
    </source>
</reference>
<dbReference type="OrthoDB" id="615715at2"/>
<evidence type="ECO:0000256" key="6">
    <source>
        <dbReference type="SAM" id="SignalP"/>
    </source>
</evidence>
<accession>A0A223P3H5</accession>
<evidence type="ECO:0008006" key="9">
    <source>
        <dbReference type="Google" id="ProtNLM"/>
    </source>
</evidence>
<keyword evidence="1" id="KW-0004">4Fe-4S</keyword>
<feature type="signal peptide" evidence="6">
    <location>
        <begin position="1"/>
        <end position="19"/>
    </location>
</feature>
<gene>
    <name evidence="7" type="ORF">MuYL_4780</name>
</gene>
<dbReference type="KEGG" id="muc:MuYL_4780"/>
<dbReference type="InterPro" id="IPR039650">
    <property type="entry name" value="HdrA-like"/>
</dbReference>
<dbReference type="Pfam" id="PF12831">
    <property type="entry name" value="FAD_oxidored"/>
    <property type="match status" value="1"/>
</dbReference>
<name>A0A223P3H5_9SPHI</name>
<dbReference type="EMBL" id="CP022743">
    <property type="protein sequence ID" value="ASU36663.1"/>
    <property type="molecule type" value="Genomic_DNA"/>
</dbReference>
<evidence type="ECO:0000256" key="1">
    <source>
        <dbReference type="ARBA" id="ARBA00022485"/>
    </source>
</evidence>
<protein>
    <recommendedName>
        <fullName evidence="9">FAD dependent oxidoreductase</fullName>
    </recommendedName>
</protein>
<evidence type="ECO:0000256" key="4">
    <source>
        <dbReference type="ARBA" id="ARBA00023004"/>
    </source>
</evidence>
<evidence type="ECO:0000256" key="3">
    <source>
        <dbReference type="ARBA" id="ARBA00023002"/>
    </source>
</evidence>